<dbReference type="EMBL" id="CAUYUE010000011">
    <property type="protein sequence ID" value="CAK0784848.1"/>
    <property type="molecule type" value="Genomic_DNA"/>
</dbReference>
<evidence type="ECO:0000256" key="4">
    <source>
        <dbReference type="ARBA" id="ARBA00025779"/>
    </source>
</evidence>
<dbReference type="GO" id="GO:0007023">
    <property type="term" value="P:post-chaperonin tubulin folding pathway"/>
    <property type="evidence" value="ECO:0007669"/>
    <property type="project" value="InterPro"/>
</dbReference>
<accession>A0AAV1IBY2</accession>
<dbReference type="SUPFAM" id="SSF54236">
    <property type="entry name" value="Ubiquitin-like"/>
    <property type="match status" value="1"/>
</dbReference>
<dbReference type="Gene3D" id="2.30.30.190">
    <property type="entry name" value="CAP Gly-rich-like domain"/>
    <property type="match status" value="1"/>
</dbReference>
<dbReference type="SMART" id="SM01052">
    <property type="entry name" value="CAP_GLY"/>
    <property type="match status" value="1"/>
</dbReference>
<dbReference type="GO" id="GO:0007021">
    <property type="term" value="P:tubulin complex assembly"/>
    <property type="evidence" value="ECO:0007669"/>
    <property type="project" value="InterPro"/>
</dbReference>
<proteinExistence type="inferred from homology"/>
<dbReference type="InterPro" id="IPR000938">
    <property type="entry name" value="CAP-Gly_domain"/>
</dbReference>
<dbReference type="Gene3D" id="3.10.20.90">
    <property type="entry name" value="Phosphatidylinositol 3-kinase Catalytic Subunit, Chain A, domain 1"/>
    <property type="match status" value="1"/>
</dbReference>
<evidence type="ECO:0000313" key="6">
    <source>
        <dbReference type="EMBL" id="CAK0784848.1"/>
    </source>
</evidence>
<dbReference type="PROSITE" id="PS50245">
    <property type="entry name" value="CAP_GLY_2"/>
    <property type="match status" value="1"/>
</dbReference>
<feature type="domain" description="CAP-Gly" evidence="5">
    <location>
        <begin position="225"/>
        <end position="261"/>
    </location>
</feature>
<dbReference type="GO" id="GO:0031122">
    <property type="term" value="P:cytoplasmic microtubule organization"/>
    <property type="evidence" value="ECO:0007669"/>
    <property type="project" value="TreeGrafter"/>
</dbReference>
<dbReference type="CDD" id="cd01789">
    <property type="entry name" value="Ubl_TBCB"/>
    <property type="match status" value="1"/>
</dbReference>
<evidence type="ECO:0000256" key="3">
    <source>
        <dbReference type="ARBA" id="ARBA00023186"/>
    </source>
</evidence>
<name>A0AAV1IBY2_9CHLO</name>
<evidence type="ECO:0000256" key="1">
    <source>
        <dbReference type="ARBA" id="ARBA00004496"/>
    </source>
</evidence>
<dbReference type="AlphaFoldDB" id="A0AAV1IBY2"/>
<keyword evidence="7" id="KW-1185">Reference proteome</keyword>
<dbReference type="GO" id="GO:0005634">
    <property type="term" value="C:nucleus"/>
    <property type="evidence" value="ECO:0007669"/>
    <property type="project" value="TreeGrafter"/>
</dbReference>
<dbReference type="FunFam" id="2.30.30.190:FF:000013">
    <property type="entry name" value="Tubulin-folding cofactor B"/>
    <property type="match status" value="1"/>
</dbReference>
<dbReference type="Pfam" id="PF14560">
    <property type="entry name" value="Ubiquitin_2"/>
    <property type="match status" value="1"/>
</dbReference>
<comment type="subcellular location">
    <subcellularLocation>
        <location evidence="1">Cytoplasm</location>
    </subcellularLocation>
</comment>
<dbReference type="InterPro" id="IPR036859">
    <property type="entry name" value="CAP-Gly_dom_sf"/>
</dbReference>
<reference evidence="6 7" key="1">
    <citation type="submission" date="2023-10" db="EMBL/GenBank/DDBJ databases">
        <authorList>
            <person name="Maclean D."/>
            <person name="Macfadyen A."/>
        </authorList>
    </citation>
    <scope>NUCLEOTIDE SEQUENCE [LARGE SCALE GENOMIC DNA]</scope>
</reference>
<dbReference type="GO" id="GO:0005829">
    <property type="term" value="C:cytosol"/>
    <property type="evidence" value="ECO:0007669"/>
    <property type="project" value="UniProtKB-ARBA"/>
</dbReference>
<dbReference type="Proteomes" id="UP001314263">
    <property type="component" value="Unassembled WGS sequence"/>
</dbReference>
<dbReference type="SUPFAM" id="SSF74924">
    <property type="entry name" value="Cap-Gly domain"/>
    <property type="match status" value="1"/>
</dbReference>
<evidence type="ECO:0000259" key="5">
    <source>
        <dbReference type="PROSITE" id="PS50245"/>
    </source>
</evidence>
<comment type="caution">
    <text evidence="6">The sequence shown here is derived from an EMBL/GenBank/DDBJ whole genome shotgun (WGS) entry which is preliminary data.</text>
</comment>
<protein>
    <recommendedName>
        <fullName evidence="5">CAP-Gly domain-containing protein</fullName>
    </recommendedName>
</protein>
<evidence type="ECO:0000256" key="2">
    <source>
        <dbReference type="ARBA" id="ARBA00022490"/>
    </source>
</evidence>
<dbReference type="Pfam" id="PF01302">
    <property type="entry name" value="CAP_GLY"/>
    <property type="match status" value="1"/>
</dbReference>
<sequence>MAATMLSRQDIDALKAYVSAPGNFGQNQAESTVRLHVTHSNLKAEFIELRLDLHMTVDAVKYKLSSHCGTPATDMLLQLRNNNGTLISILTDSQRKLGFYSPQDGWALHIVDTNPNSLSARGWLEDTSKVQKYTMTDAEYRARDNTYWKYKEQKLKEDPEWTAEKELCMRRGIDYVAPKQREAVEDEDFMSAEAASMRVGERCEVDPGSKRGVIRFVGKCDGLPKGHWVGVQFDEPVGKNDGSVKGKRYFTCPEGYGSLLRPDKVKAGDYPEVDEFKFSDEDEI</sequence>
<organism evidence="6 7">
    <name type="scientific">Coccomyxa viridis</name>
    <dbReference type="NCBI Taxonomy" id="1274662"/>
    <lineage>
        <taxon>Eukaryota</taxon>
        <taxon>Viridiplantae</taxon>
        <taxon>Chlorophyta</taxon>
        <taxon>core chlorophytes</taxon>
        <taxon>Trebouxiophyceae</taxon>
        <taxon>Trebouxiophyceae incertae sedis</taxon>
        <taxon>Coccomyxaceae</taxon>
        <taxon>Coccomyxa</taxon>
    </lineage>
</organism>
<dbReference type="PANTHER" id="PTHR18916:SF85">
    <property type="entry name" value="TUBULIN-FOLDING COFACTOR B"/>
    <property type="match status" value="1"/>
</dbReference>
<keyword evidence="3" id="KW-0143">Chaperone</keyword>
<dbReference type="InterPro" id="IPR000626">
    <property type="entry name" value="Ubiquitin-like_dom"/>
</dbReference>
<gene>
    <name evidence="6" type="ORF">CVIRNUC_008053</name>
</gene>
<dbReference type="GO" id="GO:0043014">
    <property type="term" value="F:alpha-tubulin binding"/>
    <property type="evidence" value="ECO:0007669"/>
    <property type="project" value="InterPro"/>
</dbReference>
<dbReference type="GO" id="GO:0051010">
    <property type="term" value="F:microtubule plus-end binding"/>
    <property type="evidence" value="ECO:0007669"/>
    <property type="project" value="TreeGrafter"/>
</dbReference>
<keyword evidence="2" id="KW-0963">Cytoplasm</keyword>
<dbReference type="InterPro" id="IPR045172">
    <property type="entry name" value="TBCB_Ubl"/>
</dbReference>
<comment type="similarity">
    <text evidence="4">Belongs to the TBCB family.</text>
</comment>
<dbReference type="GO" id="GO:0035371">
    <property type="term" value="C:microtubule plus-end"/>
    <property type="evidence" value="ECO:0007669"/>
    <property type="project" value="TreeGrafter"/>
</dbReference>
<evidence type="ECO:0000313" key="7">
    <source>
        <dbReference type="Proteomes" id="UP001314263"/>
    </source>
</evidence>
<dbReference type="PROSITE" id="PS00845">
    <property type="entry name" value="CAP_GLY_1"/>
    <property type="match status" value="1"/>
</dbReference>
<dbReference type="PANTHER" id="PTHR18916">
    <property type="entry name" value="DYNACTIN 1-RELATED MICROTUBULE-BINDING"/>
    <property type="match status" value="1"/>
</dbReference>
<dbReference type="InterPro" id="IPR029071">
    <property type="entry name" value="Ubiquitin-like_domsf"/>
</dbReference>